<feature type="domain" description="CENP-V/GFA" evidence="5">
    <location>
        <begin position="3"/>
        <end position="119"/>
    </location>
</feature>
<keyword evidence="4" id="KW-0456">Lyase</keyword>
<dbReference type="SUPFAM" id="SSF51316">
    <property type="entry name" value="Mss4-like"/>
    <property type="match status" value="1"/>
</dbReference>
<comment type="caution">
    <text evidence="6">The sequence shown here is derived from an EMBL/GenBank/DDBJ whole genome shotgun (WGS) entry which is preliminary data.</text>
</comment>
<dbReference type="Gene3D" id="3.90.1590.10">
    <property type="entry name" value="glutathione-dependent formaldehyde- activating enzyme (gfa)"/>
    <property type="match status" value="1"/>
</dbReference>
<dbReference type="PANTHER" id="PTHR33337:SF44">
    <property type="entry name" value="DUF636 DOMAIN PROTEIN (AFU_ORTHOLOGUE AFUA_1G09754)"/>
    <property type="match status" value="1"/>
</dbReference>
<evidence type="ECO:0000256" key="2">
    <source>
        <dbReference type="ARBA" id="ARBA00022723"/>
    </source>
</evidence>
<dbReference type="Pfam" id="PF04828">
    <property type="entry name" value="GFA"/>
    <property type="match status" value="1"/>
</dbReference>
<dbReference type="RefSeq" id="WP_114281191.1">
    <property type="nucleotide sequence ID" value="NZ_QPJY01000016.1"/>
</dbReference>
<dbReference type="PANTHER" id="PTHR33337">
    <property type="entry name" value="GFA DOMAIN-CONTAINING PROTEIN"/>
    <property type="match status" value="1"/>
</dbReference>
<dbReference type="PROSITE" id="PS51891">
    <property type="entry name" value="CENP_V_GFA"/>
    <property type="match status" value="1"/>
</dbReference>
<dbReference type="AlphaFoldDB" id="A0A369BSW1"/>
<dbReference type="EMBL" id="QPJY01000016">
    <property type="protein sequence ID" value="RCX24740.1"/>
    <property type="molecule type" value="Genomic_DNA"/>
</dbReference>
<evidence type="ECO:0000259" key="5">
    <source>
        <dbReference type="PROSITE" id="PS51891"/>
    </source>
</evidence>
<dbReference type="GO" id="GO:0046872">
    <property type="term" value="F:metal ion binding"/>
    <property type="evidence" value="ECO:0007669"/>
    <property type="project" value="UniProtKB-KW"/>
</dbReference>
<dbReference type="Proteomes" id="UP000252707">
    <property type="component" value="Unassembled WGS sequence"/>
</dbReference>
<evidence type="ECO:0000256" key="3">
    <source>
        <dbReference type="ARBA" id="ARBA00022833"/>
    </source>
</evidence>
<sequence>MLLEGSCHCQRVRFSVRSRHPYPYNLCYCSICRKTAGGGGFAINLGGESASLAVEGREHVAVYRPRVPDPETGEPRQSPMERHFCRHCGSALWVWDPRWPELVHPFASAIDSGLPVPPERTHLMLGSKAGWVEVRADARDRLFEAFPDESIAAWHRRLGLEQEA</sequence>
<accession>A0A369BSW1</accession>
<evidence type="ECO:0000313" key="6">
    <source>
        <dbReference type="EMBL" id="RCX24740.1"/>
    </source>
</evidence>
<dbReference type="GO" id="GO:0016846">
    <property type="term" value="F:carbon-sulfur lyase activity"/>
    <property type="evidence" value="ECO:0007669"/>
    <property type="project" value="InterPro"/>
</dbReference>
<dbReference type="InterPro" id="IPR011057">
    <property type="entry name" value="Mss4-like_sf"/>
</dbReference>
<reference evidence="6 7" key="1">
    <citation type="submission" date="2018-07" db="EMBL/GenBank/DDBJ databases">
        <title>Genomic Encyclopedia of Type Strains, Phase IV (KMG-IV): sequencing the most valuable type-strain genomes for metagenomic binning, comparative biology and taxonomic classification.</title>
        <authorList>
            <person name="Goeker M."/>
        </authorList>
    </citation>
    <scope>NUCLEOTIDE SEQUENCE [LARGE SCALE GENOMIC DNA]</scope>
    <source>
        <strain evidence="6 7">DSM 26407</strain>
    </source>
</reference>
<keyword evidence="3" id="KW-0862">Zinc</keyword>
<name>A0A369BSW1_9GAMM</name>
<dbReference type="InterPro" id="IPR006913">
    <property type="entry name" value="CENP-V/GFA"/>
</dbReference>
<proteinExistence type="inferred from homology"/>
<organism evidence="6 7">
    <name type="scientific">Thioalbus denitrificans</name>
    <dbReference type="NCBI Taxonomy" id="547122"/>
    <lineage>
        <taxon>Bacteria</taxon>
        <taxon>Pseudomonadati</taxon>
        <taxon>Pseudomonadota</taxon>
        <taxon>Gammaproteobacteria</taxon>
        <taxon>Chromatiales</taxon>
        <taxon>Ectothiorhodospiraceae</taxon>
        <taxon>Thioalbus</taxon>
    </lineage>
</organism>
<comment type="similarity">
    <text evidence="1">Belongs to the Gfa family.</text>
</comment>
<evidence type="ECO:0000313" key="7">
    <source>
        <dbReference type="Proteomes" id="UP000252707"/>
    </source>
</evidence>
<gene>
    <name evidence="6" type="ORF">DFQ59_11625</name>
</gene>
<keyword evidence="2" id="KW-0479">Metal-binding</keyword>
<protein>
    <recommendedName>
        <fullName evidence="5">CENP-V/GFA domain-containing protein</fullName>
    </recommendedName>
</protein>
<dbReference type="OrthoDB" id="4188830at2"/>
<evidence type="ECO:0000256" key="4">
    <source>
        <dbReference type="ARBA" id="ARBA00023239"/>
    </source>
</evidence>
<keyword evidence="7" id="KW-1185">Reference proteome</keyword>
<evidence type="ECO:0000256" key="1">
    <source>
        <dbReference type="ARBA" id="ARBA00005495"/>
    </source>
</evidence>